<evidence type="ECO:0000313" key="1">
    <source>
        <dbReference type="EMBL" id="PZX16924.1"/>
    </source>
</evidence>
<evidence type="ECO:0008006" key="3">
    <source>
        <dbReference type="Google" id="ProtNLM"/>
    </source>
</evidence>
<dbReference type="AlphaFoldDB" id="A0A2W7NJP0"/>
<reference evidence="1 2" key="1">
    <citation type="submission" date="2018-06" db="EMBL/GenBank/DDBJ databases">
        <title>Genomic Encyclopedia of Archaeal and Bacterial Type Strains, Phase II (KMG-II): from individual species to whole genera.</title>
        <authorList>
            <person name="Goeker M."/>
        </authorList>
    </citation>
    <scope>NUCLEOTIDE SEQUENCE [LARGE SCALE GENOMIC DNA]</scope>
    <source>
        <strain evidence="1 2">DSM 22009</strain>
    </source>
</reference>
<name>A0A2W7NJP0_9RHOB</name>
<dbReference type="Proteomes" id="UP000248916">
    <property type="component" value="Unassembled WGS sequence"/>
</dbReference>
<protein>
    <recommendedName>
        <fullName evidence="3">DDE family transposase</fullName>
    </recommendedName>
</protein>
<dbReference type="EMBL" id="QKZL01000005">
    <property type="protein sequence ID" value="PZX16924.1"/>
    <property type="molecule type" value="Genomic_DNA"/>
</dbReference>
<accession>A0A2W7NJP0</accession>
<evidence type="ECO:0000313" key="2">
    <source>
        <dbReference type="Proteomes" id="UP000248916"/>
    </source>
</evidence>
<organism evidence="1 2">
    <name type="scientific">Palleronia aestuarii</name>
    <dbReference type="NCBI Taxonomy" id="568105"/>
    <lineage>
        <taxon>Bacteria</taxon>
        <taxon>Pseudomonadati</taxon>
        <taxon>Pseudomonadota</taxon>
        <taxon>Alphaproteobacteria</taxon>
        <taxon>Rhodobacterales</taxon>
        <taxon>Roseobacteraceae</taxon>
        <taxon>Palleronia</taxon>
    </lineage>
</organism>
<keyword evidence="2" id="KW-1185">Reference proteome</keyword>
<gene>
    <name evidence="1" type="ORF">LX81_01554</name>
</gene>
<proteinExistence type="predicted"/>
<sequence length="96" mass="10751">MARLQAWRPQTAYWRRIHLGIGEETPEIRTVDSSLVLTTGLKEPMDGSHIGDAPVLPDLLGQIPQNQQIGSFTFDGAYDPRKCHHAIIPPRRNAKP</sequence>
<comment type="caution">
    <text evidence="1">The sequence shown here is derived from an EMBL/GenBank/DDBJ whole genome shotgun (WGS) entry which is preliminary data.</text>
</comment>